<proteinExistence type="predicted"/>
<organism evidence="1 2">
    <name type="scientific">Hypoxylon rubiginosum</name>
    <dbReference type="NCBI Taxonomy" id="110542"/>
    <lineage>
        <taxon>Eukaryota</taxon>
        <taxon>Fungi</taxon>
        <taxon>Dikarya</taxon>
        <taxon>Ascomycota</taxon>
        <taxon>Pezizomycotina</taxon>
        <taxon>Sordariomycetes</taxon>
        <taxon>Xylariomycetidae</taxon>
        <taxon>Xylariales</taxon>
        <taxon>Hypoxylaceae</taxon>
        <taxon>Hypoxylon</taxon>
    </lineage>
</organism>
<dbReference type="Proteomes" id="UP001497680">
    <property type="component" value="Unassembled WGS sequence"/>
</dbReference>
<gene>
    <name evidence="1" type="ORF">F4821DRAFT_237266</name>
</gene>
<dbReference type="EMBL" id="MU394311">
    <property type="protein sequence ID" value="KAI6086950.1"/>
    <property type="molecule type" value="Genomic_DNA"/>
</dbReference>
<comment type="caution">
    <text evidence="1">The sequence shown here is derived from an EMBL/GenBank/DDBJ whole genome shotgun (WGS) entry which is preliminary data.</text>
</comment>
<evidence type="ECO:0000313" key="1">
    <source>
        <dbReference type="EMBL" id="KAI6086950.1"/>
    </source>
</evidence>
<evidence type="ECO:0000313" key="2">
    <source>
        <dbReference type="Proteomes" id="UP001497680"/>
    </source>
</evidence>
<reference evidence="1 2" key="1">
    <citation type="journal article" date="2022" name="New Phytol.">
        <title>Ecological generalism drives hyperdiversity of secondary metabolite gene clusters in xylarialean endophytes.</title>
        <authorList>
            <person name="Franco M.E.E."/>
            <person name="Wisecaver J.H."/>
            <person name="Arnold A.E."/>
            <person name="Ju Y.M."/>
            <person name="Slot J.C."/>
            <person name="Ahrendt S."/>
            <person name="Moore L.P."/>
            <person name="Eastman K.E."/>
            <person name="Scott K."/>
            <person name="Konkel Z."/>
            <person name="Mondo S.J."/>
            <person name="Kuo A."/>
            <person name="Hayes R.D."/>
            <person name="Haridas S."/>
            <person name="Andreopoulos B."/>
            <person name="Riley R."/>
            <person name="LaButti K."/>
            <person name="Pangilinan J."/>
            <person name="Lipzen A."/>
            <person name="Amirebrahimi M."/>
            <person name="Yan J."/>
            <person name="Adam C."/>
            <person name="Keymanesh K."/>
            <person name="Ng V."/>
            <person name="Louie K."/>
            <person name="Northen T."/>
            <person name="Drula E."/>
            <person name="Henrissat B."/>
            <person name="Hsieh H.M."/>
            <person name="Youens-Clark K."/>
            <person name="Lutzoni F."/>
            <person name="Miadlikowska J."/>
            <person name="Eastwood D.C."/>
            <person name="Hamelin R.C."/>
            <person name="Grigoriev I.V."/>
            <person name="U'Ren J.M."/>
        </authorList>
    </citation>
    <scope>NUCLEOTIDE SEQUENCE [LARGE SCALE GENOMIC DNA]</scope>
    <source>
        <strain evidence="1 2">ER1909</strain>
    </source>
</reference>
<keyword evidence="2" id="KW-1185">Reference proteome</keyword>
<protein>
    <submittedName>
        <fullName evidence="1">Cytochrome P450</fullName>
    </submittedName>
</protein>
<accession>A0ACC0D3N1</accession>
<name>A0ACC0D3N1_9PEZI</name>
<sequence>MSAILSPITLFAAAVSVAWLLWNFWGKVSPATSLPGIALVEFDGDNSKERHTSEAGSLLSKGYEMYIRHGKPFCTRDFSNPAQPRVFLPLKYMEELKNAPQEKLSIAGIINNISTMRNVGGPRITEEIQTSTRVDLNRSLNNLIEPMQTLCFQTAEKKLPASPEWSSVVLYPKILELFAHMSARVMVGPELCEAWPAVAMKYIARSLAAQAAMRKRYYSAFYWTAYYLSPEVAEVNKVRSEAVELVRPVLEARQADYAAHGATTKKHDDFIQWVMDSYRVNGKSVTPHETVQNIFIVMFASMHGTSFIALQSLFSLLGTPGALAEIREEIERVAEKELKDLPVWTRHALGELRTMDSFMRETLRMKPFQEATVQRFALTPYTFKDGLHVPAGTVVSFPTLRYNIDPKRPFTPEAGTFDGKRWLRRRAEFNTSKFQFASTAEDMFDWGAGLHACPGRFMAEITIKLILISLVTKYDMKLSDGGSERPAESRQFMHVSPDTSTPVMVRNIKC</sequence>